<dbReference type="GO" id="GO:0016757">
    <property type="term" value="F:glycosyltransferase activity"/>
    <property type="evidence" value="ECO:0007669"/>
    <property type="project" value="InterPro"/>
</dbReference>
<dbReference type="RefSeq" id="WP_002323846.1">
    <property type="nucleotide sequence ID" value="NZ_CABEEP010000002.1"/>
</dbReference>
<evidence type="ECO:0000313" key="2">
    <source>
        <dbReference type="EMBL" id="VTQ73615.1"/>
    </source>
</evidence>
<dbReference type="SUPFAM" id="SSF53756">
    <property type="entry name" value="UDP-Glycosyltransferase/glycogen phosphorylase"/>
    <property type="match status" value="1"/>
</dbReference>
<sequence>MKKILIFNGWYLPSKRCGGPVTSIRNTVEACSDEFQFYIVALNHDFGDNIEFPNIQKGWNQVGKAKVLYVPDKYFDFNMNHLEKLFTDLKPDLVWFSGILHPEIKLYTMRLSRKLNFPVLFSPRGEVSRDRVTNLKAYKKVPYLFLARRLGFYKGAWFHATSDDEFEGLKYYIGAPADRISYVRNIPVMPDNYRDDYEKKSGEIRIVFISRIHEVKNLKFAVEVATKVKNYNVIFDVYGPKESQDYWDECEEIGKNAPTNVKLNYCRVLAPDEVGSTFKKYDCFLFPTINENYGHVIAESLANGCPVILSKGTTPWDDLDNIAGYVCNLGDEEAFVEAIGKIAVLNTQEFNSLSNNTVEYYKKKIAEDDAIKGHIDMFNRIISS</sequence>
<dbReference type="Pfam" id="PF00534">
    <property type="entry name" value="Glycos_transf_1"/>
    <property type="match status" value="1"/>
</dbReference>
<dbReference type="Proteomes" id="UP000352698">
    <property type="component" value="Unassembled WGS sequence"/>
</dbReference>
<feature type="domain" description="Glycosyl transferase family 1" evidence="1">
    <location>
        <begin position="192"/>
        <end position="342"/>
    </location>
</feature>
<name>A0A4U9Q7G7_ENTHR</name>
<reference evidence="2 3" key="1">
    <citation type="submission" date="2019-05" db="EMBL/GenBank/DDBJ databases">
        <authorList>
            <consortium name="Pathogen Informatics"/>
        </authorList>
    </citation>
    <scope>NUCLEOTIDE SEQUENCE [LARGE SCALE GENOMIC DNA]</scope>
    <source>
        <strain evidence="2 3">NCTC12204</strain>
    </source>
</reference>
<comment type="caution">
    <text evidence="2">The sequence shown here is derived from an EMBL/GenBank/DDBJ whole genome shotgun (WGS) entry which is preliminary data.</text>
</comment>
<accession>A0A4U9Q7G7</accession>
<dbReference type="AlphaFoldDB" id="A0A4U9Q7G7"/>
<organism evidence="2 3">
    <name type="scientific">Enterococcus hirae</name>
    <dbReference type="NCBI Taxonomy" id="1354"/>
    <lineage>
        <taxon>Bacteria</taxon>
        <taxon>Bacillati</taxon>
        <taxon>Bacillota</taxon>
        <taxon>Bacilli</taxon>
        <taxon>Lactobacillales</taxon>
        <taxon>Enterococcaceae</taxon>
        <taxon>Enterococcus</taxon>
    </lineage>
</organism>
<dbReference type="CDD" id="cd03801">
    <property type="entry name" value="GT4_PimA-like"/>
    <property type="match status" value="1"/>
</dbReference>
<protein>
    <submittedName>
        <fullName evidence="2">Glycosyl transferase, group 1 family protein</fullName>
    </submittedName>
</protein>
<dbReference type="EMBL" id="CABEEP010000002">
    <property type="protein sequence ID" value="VTQ73615.1"/>
    <property type="molecule type" value="Genomic_DNA"/>
</dbReference>
<dbReference type="InterPro" id="IPR001296">
    <property type="entry name" value="Glyco_trans_1"/>
</dbReference>
<proteinExistence type="predicted"/>
<evidence type="ECO:0000313" key="3">
    <source>
        <dbReference type="Proteomes" id="UP000352698"/>
    </source>
</evidence>
<dbReference type="Gene3D" id="3.40.50.2000">
    <property type="entry name" value="Glycogen Phosphorylase B"/>
    <property type="match status" value="2"/>
</dbReference>
<dbReference type="PANTHER" id="PTHR12526">
    <property type="entry name" value="GLYCOSYLTRANSFERASE"/>
    <property type="match status" value="1"/>
</dbReference>
<keyword evidence="2" id="KW-0808">Transferase</keyword>
<evidence type="ECO:0000259" key="1">
    <source>
        <dbReference type="Pfam" id="PF00534"/>
    </source>
</evidence>
<gene>
    <name evidence="2" type="ORF">NCTC12204_02737</name>
</gene>